<organism evidence="2 3">
    <name type="scientific">Pyrus ussuriensis x Pyrus communis</name>
    <dbReference type="NCBI Taxonomy" id="2448454"/>
    <lineage>
        <taxon>Eukaryota</taxon>
        <taxon>Viridiplantae</taxon>
        <taxon>Streptophyta</taxon>
        <taxon>Embryophyta</taxon>
        <taxon>Tracheophyta</taxon>
        <taxon>Spermatophyta</taxon>
        <taxon>Magnoliopsida</taxon>
        <taxon>eudicotyledons</taxon>
        <taxon>Gunneridae</taxon>
        <taxon>Pentapetalae</taxon>
        <taxon>rosids</taxon>
        <taxon>fabids</taxon>
        <taxon>Rosales</taxon>
        <taxon>Rosaceae</taxon>
        <taxon>Amygdaloideae</taxon>
        <taxon>Maleae</taxon>
        <taxon>Pyrus</taxon>
    </lineage>
</organism>
<name>A0A5N5I3F3_9ROSA</name>
<reference evidence="3" key="2">
    <citation type="submission" date="2019-10" db="EMBL/GenBank/DDBJ databases">
        <title>A de novo genome assembly of a pear dwarfing rootstock.</title>
        <authorList>
            <person name="Wang F."/>
            <person name="Wang J."/>
            <person name="Li S."/>
            <person name="Zhang Y."/>
            <person name="Fang M."/>
            <person name="Ma L."/>
            <person name="Zhao Y."/>
            <person name="Jiang S."/>
        </authorList>
    </citation>
    <scope>NUCLEOTIDE SEQUENCE [LARGE SCALE GENOMIC DNA]</scope>
</reference>
<dbReference type="GO" id="GO:0032259">
    <property type="term" value="P:methylation"/>
    <property type="evidence" value="ECO:0007669"/>
    <property type="project" value="UniProtKB-KW"/>
</dbReference>
<dbReference type="AlphaFoldDB" id="A0A5N5I3F3"/>
<proteinExistence type="predicted"/>
<keyword evidence="2" id="KW-0808">Transferase</keyword>
<sequence length="72" mass="7687">MLFAGDKAVFRRRMKFLGRGRERGIVKGNSCGRCQSGYSCQLQQVGVNGGSAVSPSQGKGLETFQSRSSAEA</sequence>
<keyword evidence="2" id="KW-0489">Methyltransferase</keyword>
<feature type="region of interest" description="Disordered" evidence="1">
    <location>
        <begin position="51"/>
        <end position="72"/>
    </location>
</feature>
<dbReference type="EMBL" id="SMOL01000120">
    <property type="protein sequence ID" value="KAB2632170.1"/>
    <property type="molecule type" value="Genomic_DNA"/>
</dbReference>
<reference evidence="2 3" key="3">
    <citation type="submission" date="2019-11" db="EMBL/GenBank/DDBJ databases">
        <title>A de novo genome assembly of a pear dwarfing rootstock.</title>
        <authorList>
            <person name="Wang F."/>
            <person name="Wang J."/>
            <person name="Li S."/>
            <person name="Zhang Y."/>
            <person name="Fang M."/>
            <person name="Ma L."/>
            <person name="Zhao Y."/>
            <person name="Jiang S."/>
        </authorList>
    </citation>
    <scope>NUCLEOTIDE SEQUENCE [LARGE SCALE GENOMIC DNA]</scope>
    <source>
        <strain evidence="2">S2</strain>
        <tissue evidence="2">Leaf</tissue>
    </source>
</reference>
<reference evidence="2 3" key="1">
    <citation type="submission" date="2019-09" db="EMBL/GenBank/DDBJ databases">
        <authorList>
            <person name="Ou C."/>
        </authorList>
    </citation>
    <scope>NUCLEOTIDE SEQUENCE [LARGE SCALE GENOMIC DNA]</scope>
    <source>
        <strain evidence="2">S2</strain>
        <tissue evidence="2">Leaf</tissue>
    </source>
</reference>
<comment type="caution">
    <text evidence="2">The sequence shown here is derived from an EMBL/GenBank/DDBJ whole genome shotgun (WGS) entry which is preliminary data.</text>
</comment>
<accession>A0A5N5I3F3</accession>
<gene>
    <name evidence="2" type="ORF">D8674_028417</name>
</gene>
<evidence type="ECO:0000313" key="3">
    <source>
        <dbReference type="Proteomes" id="UP000327157"/>
    </source>
</evidence>
<evidence type="ECO:0000256" key="1">
    <source>
        <dbReference type="SAM" id="MobiDB-lite"/>
    </source>
</evidence>
<protein>
    <submittedName>
        <fullName evidence="2">Lysine-specific demethylase JMJ706-like</fullName>
    </submittedName>
</protein>
<evidence type="ECO:0000313" key="2">
    <source>
        <dbReference type="EMBL" id="KAB2632170.1"/>
    </source>
</evidence>
<dbReference type="Proteomes" id="UP000327157">
    <property type="component" value="Chromosome 6"/>
</dbReference>
<dbReference type="GO" id="GO:0008168">
    <property type="term" value="F:methyltransferase activity"/>
    <property type="evidence" value="ECO:0007669"/>
    <property type="project" value="UniProtKB-KW"/>
</dbReference>
<keyword evidence="3" id="KW-1185">Reference proteome</keyword>